<dbReference type="GO" id="GO:0002161">
    <property type="term" value="F:aminoacyl-tRNA deacylase activity"/>
    <property type="evidence" value="ECO:0007669"/>
    <property type="project" value="InterPro"/>
</dbReference>
<name>A0A378CA47_KLEPN</name>
<evidence type="ECO:0000313" key="2">
    <source>
        <dbReference type="EMBL" id="STV65646.1"/>
    </source>
</evidence>
<feature type="domain" description="YbaK/aminoacyl-tRNA synthetase-associated" evidence="1">
    <location>
        <begin position="29"/>
        <end position="101"/>
    </location>
</feature>
<dbReference type="Gene3D" id="3.90.960.10">
    <property type="entry name" value="YbaK/aminoacyl-tRNA synthetase-associated domain"/>
    <property type="match status" value="1"/>
</dbReference>
<dbReference type="InterPro" id="IPR036754">
    <property type="entry name" value="YbaK/aa-tRNA-synt-asso_dom_sf"/>
</dbReference>
<dbReference type="InterPro" id="IPR007214">
    <property type="entry name" value="YbaK/aa-tRNA-synth-assoc-dom"/>
</dbReference>
<dbReference type="GO" id="GO:0004812">
    <property type="term" value="F:aminoacyl-tRNA ligase activity"/>
    <property type="evidence" value="ECO:0007669"/>
    <property type="project" value="UniProtKB-KW"/>
</dbReference>
<dbReference type="Proteomes" id="UP000255239">
    <property type="component" value="Unassembled WGS sequence"/>
</dbReference>
<evidence type="ECO:0000313" key="3">
    <source>
        <dbReference type="Proteomes" id="UP000255239"/>
    </source>
</evidence>
<keyword evidence="2" id="KW-0030">Aminoacyl-tRNA synthetase</keyword>
<dbReference type="Pfam" id="PF04073">
    <property type="entry name" value="tRNA_edit"/>
    <property type="match status" value="1"/>
</dbReference>
<dbReference type="SUPFAM" id="SSF55826">
    <property type="entry name" value="YbaK/ProRS associated domain"/>
    <property type="match status" value="1"/>
</dbReference>
<gene>
    <name evidence="2" type="ORF">NCTC11679_03421</name>
</gene>
<proteinExistence type="predicted"/>
<protein>
    <submittedName>
        <fullName evidence="2">YbaK/prolyl-tRNA synthetase-associated domain protein</fullName>
    </submittedName>
</protein>
<keyword evidence="2" id="KW-0436">Ligase</keyword>
<sequence length="188" mass="20204">MLEAVEGNIHQRLCALLDEHRARYRVMAHEAVGQCEAVSAIRGTALGQGAKALVCKVKGNGVNQHVLAILAADRQADLASLARHIGGSKASLASPAEVDASPPACSAPFPPSVSIRRCGWWRTRCCLNAFHKSPLTPGAWTGRSFSTPKTIYISPDQRSRPFAVLANRASAQISAAWRKNPVYSRHDA</sequence>
<organism evidence="2 3">
    <name type="scientific">Klebsiella pneumoniae</name>
    <dbReference type="NCBI Taxonomy" id="573"/>
    <lineage>
        <taxon>Bacteria</taxon>
        <taxon>Pseudomonadati</taxon>
        <taxon>Pseudomonadota</taxon>
        <taxon>Gammaproteobacteria</taxon>
        <taxon>Enterobacterales</taxon>
        <taxon>Enterobacteriaceae</taxon>
        <taxon>Klebsiella/Raoultella group</taxon>
        <taxon>Klebsiella</taxon>
        <taxon>Klebsiella pneumoniae complex</taxon>
    </lineage>
</organism>
<dbReference type="AlphaFoldDB" id="A0A378CA47"/>
<accession>A0A378CA47</accession>
<reference evidence="2 3" key="1">
    <citation type="submission" date="2018-06" db="EMBL/GenBank/DDBJ databases">
        <authorList>
            <consortium name="Pathogen Informatics"/>
            <person name="Doyle S."/>
        </authorList>
    </citation>
    <scope>NUCLEOTIDE SEQUENCE [LARGE SCALE GENOMIC DNA]</scope>
    <source>
        <strain evidence="2 3">NCTC11679</strain>
    </source>
</reference>
<evidence type="ECO:0000259" key="1">
    <source>
        <dbReference type="Pfam" id="PF04073"/>
    </source>
</evidence>
<dbReference type="EMBL" id="UGMG01000001">
    <property type="protein sequence ID" value="STV65646.1"/>
    <property type="molecule type" value="Genomic_DNA"/>
</dbReference>